<dbReference type="GO" id="GO:0009088">
    <property type="term" value="P:threonine biosynthetic process"/>
    <property type="evidence" value="ECO:0007669"/>
    <property type="project" value="UniProtKB-UniPathway"/>
</dbReference>
<dbReference type="GO" id="GO:0050661">
    <property type="term" value="F:NADP binding"/>
    <property type="evidence" value="ECO:0007669"/>
    <property type="project" value="InterPro"/>
</dbReference>
<evidence type="ECO:0000256" key="12">
    <source>
        <dbReference type="PIRSR" id="PIRSR000098-1"/>
    </source>
</evidence>
<keyword evidence="10 14" id="KW-0486">Methionine biosynthesis</keyword>
<evidence type="ECO:0000256" key="8">
    <source>
        <dbReference type="ARBA" id="ARBA00023002"/>
    </source>
</evidence>
<name>A0A3E2TZT5_9FIRM</name>
<evidence type="ECO:0000256" key="15">
    <source>
        <dbReference type="RuleBase" id="RU004171"/>
    </source>
</evidence>
<keyword evidence="7 14" id="KW-0791">Threonine biosynthesis</keyword>
<dbReference type="InterPro" id="IPR019811">
    <property type="entry name" value="HDH_CS"/>
</dbReference>
<comment type="catalytic activity">
    <reaction evidence="11">
        <text>L-homoserine + NADP(+) = L-aspartate 4-semialdehyde + NADPH + H(+)</text>
        <dbReference type="Rhea" id="RHEA:15761"/>
        <dbReference type="ChEBI" id="CHEBI:15378"/>
        <dbReference type="ChEBI" id="CHEBI:57476"/>
        <dbReference type="ChEBI" id="CHEBI:57783"/>
        <dbReference type="ChEBI" id="CHEBI:58349"/>
        <dbReference type="ChEBI" id="CHEBI:537519"/>
        <dbReference type="EC" id="1.1.1.3"/>
    </reaction>
    <physiologicalReaction direction="right-to-left" evidence="11">
        <dbReference type="Rhea" id="RHEA:15763"/>
    </physiologicalReaction>
</comment>
<dbReference type="Pfam" id="PF03447">
    <property type="entry name" value="NAD_binding_3"/>
    <property type="match status" value="1"/>
</dbReference>
<dbReference type="PANTHER" id="PTHR43331">
    <property type="entry name" value="HOMOSERINE DEHYDROGENASE"/>
    <property type="match status" value="1"/>
</dbReference>
<dbReference type="InterPro" id="IPR005106">
    <property type="entry name" value="Asp/hSer_DH_NAD-bd"/>
</dbReference>
<dbReference type="FunFam" id="3.30.360.10:FF:000005">
    <property type="entry name" value="Homoserine dehydrogenase"/>
    <property type="match status" value="1"/>
</dbReference>
<evidence type="ECO:0000256" key="11">
    <source>
        <dbReference type="ARBA" id="ARBA00048841"/>
    </source>
</evidence>
<dbReference type="InterPro" id="IPR016204">
    <property type="entry name" value="HDH"/>
</dbReference>
<keyword evidence="8 14" id="KW-0560">Oxidoreductase</keyword>
<evidence type="ECO:0000256" key="10">
    <source>
        <dbReference type="ARBA" id="ARBA00023167"/>
    </source>
</evidence>
<dbReference type="EMBL" id="QVER01000017">
    <property type="protein sequence ID" value="RGB88204.1"/>
    <property type="molecule type" value="Genomic_DNA"/>
</dbReference>
<gene>
    <name evidence="18" type="ORF">DWZ46_12155</name>
</gene>
<feature type="binding site" evidence="13">
    <location>
        <position position="100"/>
    </location>
    <ligand>
        <name>NADPH</name>
        <dbReference type="ChEBI" id="CHEBI:57783"/>
    </ligand>
</feature>
<dbReference type="InterPro" id="IPR001342">
    <property type="entry name" value="HDH_cat"/>
</dbReference>
<evidence type="ECO:0000259" key="17">
    <source>
        <dbReference type="Pfam" id="PF03447"/>
    </source>
</evidence>
<dbReference type="SUPFAM" id="SSF55347">
    <property type="entry name" value="Glyceraldehyde-3-phosphate dehydrogenase-like, C-terminal domain"/>
    <property type="match status" value="1"/>
</dbReference>
<evidence type="ECO:0000256" key="9">
    <source>
        <dbReference type="ARBA" id="ARBA00023053"/>
    </source>
</evidence>
<comment type="caution">
    <text evidence="18">The sequence shown here is derived from an EMBL/GenBank/DDBJ whole genome shotgun (WGS) entry which is preliminary data.</text>
</comment>
<dbReference type="PIRSF" id="PIRSF000098">
    <property type="entry name" value="Homoser_dehydrog"/>
    <property type="match status" value="1"/>
</dbReference>
<evidence type="ECO:0000256" key="3">
    <source>
        <dbReference type="ARBA" id="ARBA00006753"/>
    </source>
</evidence>
<dbReference type="Gene3D" id="3.30.70.260">
    <property type="match status" value="1"/>
</dbReference>
<dbReference type="Gene3D" id="3.30.360.10">
    <property type="entry name" value="Dihydrodipicolinate Reductase, domain 2"/>
    <property type="match status" value="1"/>
</dbReference>
<dbReference type="AlphaFoldDB" id="A0A3E2TZT5"/>
<dbReference type="Proteomes" id="UP000260991">
    <property type="component" value="Unassembled WGS sequence"/>
</dbReference>
<feature type="binding site" evidence="13">
    <location>
        <begin position="7"/>
        <end position="14"/>
    </location>
    <ligand>
        <name>NADP(+)</name>
        <dbReference type="ChEBI" id="CHEBI:58349"/>
    </ligand>
</feature>
<comment type="pathway">
    <text evidence="1 14">Amino-acid biosynthesis; L-threonine biosynthesis; L-threonine from L-aspartate: step 3/5.</text>
</comment>
<dbReference type="Gene3D" id="3.40.50.720">
    <property type="entry name" value="NAD(P)-binding Rossmann-like Domain"/>
    <property type="match status" value="1"/>
</dbReference>
<evidence type="ECO:0000256" key="14">
    <source>
        <dbReference type="RuleBase" id="RU000579"/>
    </source>
</evidence>
<evidence type="ECO:0000256" key="13">
    <source>
        <dbReference type="PIRSR" id="PIRSR000098-2"/>
    </source>
</evidence>
<evidence type="ECO:0000256" key="6">
    <source>
        <dbReference type="ARBA" id="ARBA00022605"/>
    </source>
</evidence>
<dbReference type="GO" id="GO:0004412">
    <property type="term" value="F:homoserine dehydrogenase activity"/>
    <property type="evidence" value="ECO:0007669"/>
    <property type="project" value="UniProtKB-EC"/>
</dbReference>
<dbReference type="PROSITE" id="PS01042">
    <property type="entry name" value="HOMOSER_DHGENASE"/>
    <property type="match status" value="1"/>
</dbReference>
<organism evidence="18 19">
    <name type="scientific">Faecalibacterium prausnitzii</name>
    <dbReference type="NCBI Taxonomy" id="853"/>
    <lineage>
        <taxon>Bacteria</taxon>
        <taxon>Bacillati</taxon>
        <taxon>Bacillota</taxon>
        <taxon>Clostridia</taxon>
        <taxon>Eubacteriales</taxon>
        <taxon>Oscillospiraceae</taxon>
        <taxon>Faecalibacterium</taxon>
    </lineage>
</organism>
<comment type="pathway">
    <text evidence="2 14">Amino-acid biosynthesis; L-methionine biosynthesis via de novo pathway; L-homoserine from L-aspartate: step 3/3.</text>
</comment>
<keyword evidence="6 14" id="KW-0028">Amino-acid biosynthesis</keyword>
<reference evidence="18 19" key="1">
    <citation type="submission" date="2018-08" db="EMBL/GenBank/DDBJ databases">
        <title>A genome reference for cultivated species of the human gut microbiota.</title>
        <authorList>
            <person name="Zou Y."/>
            <person name="Xue W."/>
            <person name="Luo G."/>
        </authorList>
    </citation>
    <scope>NUCLEOTIDE SEQUENCE [LARGE SCALE GENOMIC DNA]</scope>
    <source>
        <strain evidence="18 19">AF32-8AC</strain>
    </source>
</reference>
<sequence length="411" mass="43606">MAKIAILGFGTVGSGVYEVLCRNAAGVSRRAGEPVEVKYILDPKDFSDHPAAKLFIKNFDAILEDPEVKVVVETIGGTRFAYPYVKACLESGRSVCTSNKEMVATYGAELLALAKAHNCAFLFEASVGGGTPIITPMHQCLAANVITEVEGIVNGTTNFMLTKMVRENLGFDEALKIAQELGYAETKDPGDDVDGRDACRKIAILSSLVCGHQIYPQNIPTRGIRDITVDDVAAAEKLGCVIKLIAWMKRGEDGSVAAGVEPCLVPKANQLAGVDDVFNAVLVKGDMLGDVVFYGKGAGKLPTASAVVADVVDALKNGVKVHDSLFWQPAEPVEGMLTDPAPAAYYVRVEGIAPAVAEAIYGRGHVVEEHFDGCSYFVDSADGKALAEAARKVEAMGGSVKLVLRRLPEDA</sequence>
<keyword evidence="9" id="KW-0915">Sodium</keyword>
<evidence type="ECO:0000313" key="19">
    <source>
        <dbReference type="Proteomes" id="UP000260991"/>
    </source>
</evidence>
<comment type="similarity">
    <text evidence="3 15">Belongs to the homoserine dehydrogenase family.</text>
</comment>
<dbReference type="NCBIfam" id="NF004976">
    <property type="entry name" value="PRK06349.1"/>
    <property type="match status" value="1"/>
</dbReference>
<feature type="binding site" evidence="13">
    <location>
        <position position="185"/>
    </location>
    <ligand>
        <name>L-homoserine</name>
        <dbReference type="ChEBI" id="CHEBI:57476"/>
    </ligand>
</feature>
<dbReference type="UniPathway" id="UPA00050">
    <property type="reaction ID" value="UER00063"/>
</dbReference>
<keyword evidence="13 14" id="KW-0521">NADP</keyword>
<evidence type="ECO:0000256" key="4">
    <source>
        <dbReference type="ARBA" id="ARBA00013213"/>
    </source>
</evidence>
<evidence type="ECO:0000256" key="2">
    <source>
        <dbReference type="ARBA" id="ARBA00005062"/>
    </source>
</evidence>
<proteinExistence type="inferred from homology"/>
<dbReference type="SUPFAM" id="SSF51735">
    <property type="entry name" value="NAD(P)-binding Rossmann-fold domains"/>
    <property type="match status" value="1"/>
</dbReference>
<evidence type="ECO:0000256" key="7">
    <source>
        <dbReference type="ARBA" id="ARBA00022697"/>
    </source>
</evidence>
<dbReference type="InterPro" id="IPR036291">
    <property type="entry name" value="NAD(P)-bd_dom_sf"/>
</dbReference>
<dbReference type="RefSeq" id="WP_158403683.1">
    <property type="nucleotide sequence ID" value="NZ_QVER01000017.1"/>
</dbReference>
<feature type="domain" description="Homoserine dehydrogenase catalytic" evidence="16">
    <location>
        <begin position="132"/>
        <end position="312"/>
    </location>
</feature>
<evidence type="ECO:0000256" key="1">
    <source>
        <dbReference type="ARBA" id="ARBA00005056"/>
    </source>
</evidence>
<dbReference type="UniPathway" id="UPA00051">
    <property type="reaction ID" value="UER00465"/>
</dbReference>
<evidence type="ECO:0000259" key="16">
    <source>
        <dbReference type="Pfam" id="PF00742"/>
    </source>
</evidence>
<dbReference type="PANTHER" id="PTHR43331:SF1">
    <property type="entry name" value="HOMOSERINE DEHYDROGENASE"/>
    <property type="match status" value="1"/>
</dbReference>
<protein>
    <recommendedName>
        <fullName evidence="5 14">Homoserine dehydrogenase</fullName>
        <ecNumber evidence="4 14">1.1.1.3</ecNumber>
    </recommendedName>
</protein>
<dbReference type="Pfam" id="PF00742">
    <property type="entry name" value="Homoserine_dh"/>
    <property type="match status" value="1"/>
</dbReference>
<feature type="domain" description="Aspartate/homoserine dehydrogenase NAD-binding" evidence="17">
    <location>
        <begin position="8"/>
        <end position="124"/>
    </location>
</feature>
<evidence type="ECO:0000313" key="18">
    <source>
        <dbReference type="EMBL" id="RGB88204.1"/>
    </source>
</evidence>
<dbReference type="GO" id="GO:0009086">
    <property type="term" value="P:methionine biosynthetic process"/>
    <property type="evidence" value="ECO:0007669"/>
    <property type="project" value="UniProtKB-KW"/>
</dbReference>
<evidence type="ECO:0000256" key="5">
    <source>
        <dbReference type="ARBA" id="ARBA00013376"/>
    </source>
</evidence>
<feature type="active site" description="Proton donor" evidence="12">
    <location>
        <position position="201"/>
    </location>
</feature>
<accession>A0A3E2TZT5</accession>
<dbReference type="EC" id="1.1.1.3" evidence="4 14"/>